<dbReference type="Gene3D" id="3.40.50.20">
    <property type="match status" value="2"/>
</dbReference>
<evidence type="ECO:0000256" key="12">
    <source>
        <dbReference type="ARBA" id="ARBA00022842"/>
    </source>
</evidence>
<keyword evidence="8" id="KW-0479">Metal-binding</keyword>
<dbReference type="PROSITE" id="PS51855">
    <property type="entry name" value="MGS"/>
    <property type="match status" value="1"/>
</dbReference>
<evidence type="ECO:0000256" key="5">
    <source>
        <dbReference type="ARBA" id="ARBA00022571"/>
    </source>
</evidence>
<dbReference type="PROSITE" id="PS50975">
    <property type="entry name" value="ATP_GRASP"/>
    <property type="match status" value="2"/>
</dbReference>
<dbReference type="GO" id="GO:0044205">
    <property type="term" value="P:'de novo' UMP biosynthetic process"/>
    <property type="evidence" value="ECO:0007669"/>
    <property type="project" value="UniProtKB-UniRule"/>
</dbReference>
<keyword evidence="11 20" id="KW-0067">ATP-binding</keyword>
<dbReference type="SMART" id="SM01096">
    <property type="entry name" value="CPSase_L_D3"/>
    <property type="match status" value="1"/>
</dbReference>
<feature type="binding site" evidence="20">
    <location>
        <position position="284"/>
    </location>
    <ligand>
        <name>ATP</name>
        <dbReference type="ChEBI" id="CHEBI:30616"/>
        <label>1</label>
    </ligand>
</feature>
<feature type="binding site" evidence="20">
    <location>
        <position position="822"/>
    </location>
    <ligand>
        <name>Mn(2+)</name>
        <dbReference type="ChEBI" id="CHEBI:29035"/>
        <label>4</label>
    </ligand>
</feature>
<feature type="binding site" evidence="20">
    <location>
        <position position="822"/>
    </location>
    <ligand>
        <name>ATP</name>
        <dbReference type="ChEBI" id="CHEBI:30616"/>
        <label>2</label>
    </ligand>
</feature>
<protein>
    <recommendedName>
        <fullName evidence="20">Carbamoyl phosphate synthase large chain</fullName>
        <ecNumber evidence="20">6.3.4.16</ecNumber>
        <ecNumber evidence="20">6.3.5.5</ecNumber>
    </recommendedName>
    <alternativeName>
        <fullName evidence="20">Carbamoyl phosphate synthetase ammonia chain</fullName>
    </alternativeName>
</protein>
<feature type="binding site" evidence="20">
    <location>
        <position position="737"/>
    </location>
    <ligand>
        <name>ATP</name>
        <dbReference type="ChEBI" id="CHEBI:30616"/>
        <label>2</label>
    </ligand>
</feature>
<keyword evidence="5 20" id="KW-0055">Arginine biosynthesis</keyword>
<feature type="binding site" evidence="20">
    <location>
        <position position="129"/>
    </location>
    <ligand>
        <name>ATP</name>
        <dbReference type="ChEBI" id="CHEBI:30616"/>
        <label>1</label>
    </ligand>
</feature>
<feature type="binding site" evidence="20">
    <location>
        <position position="243"/>
    </location>
    <ligand>
        <name>ATP</name>
        <dbReference type="ChEBI" id="CHEBI:30616"/>
        <label>1</label>
    </ligand>
</feature>
<feature type="domain" description="MGS-like" evidence="22">
    <location>
        <begin position="914"/>
        <end position="1048"/>
    </location>
</feature>
<dbReference type="SUPFAM" id="SSF52335">
    <property type="entry name" value="Methylglyoxal synthase-like"/>
    <property type="match status" value="1"/>
</dbReference>
<dbReference type="InterPro" id="IPR005480">
    <property type="entry name" value="CPSase_lsu_oligo"/>
</dbReference>
<feature type="binding site" evidence="20">
    <location>
        <position position="300"/>
    </location>
    <ligand>
        <name>Mg(2+)</name>
        <dbReference type="ChEBI" id="CHEBI:18420"/>
        <label>2</label>
    </ligand>
</feature>
<feature type="binding site" evidence="20">
    <location>
        <position position="735"/>
    </location>
    <ligand>
        <name>ATP</name>
        <dbReference type="ChEBI" id="CHEBI:30616"/>
        <label>2</label>
    </ligand>
</feature>
<comment type="cofactor">
    <cofactor evidence="20">
        <name>Mg(2+)</name>
        <dbReference type="ChEBI" id="CHEBI:18420"/>
    </cofactor>
    <cofactor evidence="20">
        <name>Mn(2+)</name>
        <dbReference type="ChEBI" id="CHEBI:29035"/>
    </cofactor>
    <text evidence="20">Binds 4 Mg(2+) or Mn(2+) ions per subunit.</text>
</comment>
<dbReference type="GO" id="GO:0006541">
    <property type="term" value="P:glutamine metabolic process"/>
    <property type="evidence" value="ECO:0007669"/>
    <property type="project" value="TreeGrafter"/>
</dbReference>
<comment type="caution">
    <text evidence="20">Lacks conserved residue(s) required for the propagation of feature annotation.</text>
</comment>
<feature type="binding site" evidence="20">
    <location>
        <position position="298"/>
    </location>
    <ligand>
        <name>Mg(2+)</name>
        <dbReference type="ChEBI" id="CHEBI:18420"/>
        <label>2</label>
    </ligand>
</feature>
<dbReference type="HAMAP" id="MF_01210_A">
    <property type="entry name" value="CPSase_L_chain_A"/>
    <property type="match status" value="1"/>
</dbReference>
<feature type="region of interest" description="Carboxyphosphate synthetic domain" evidence="20">
    <location>
        <begin position="1"/>
        <end position="400"/>
    </location>
</feature>
<comment type="cofactor">
    <cofactor evidence="1">
        <name>Mn(2+)</name>
        <dbReference type="ChEBI" id="CHEBI:29035"/>
    </cofactor>
</comment>
<dbReference type="FunFam" id="3.30.470.20:FF:000026">
    <property type="entry name" value="Carbamoyl-phosphate synthase large chain"/>
    <property type="match status" value="1"/>
</dbReference>
<feature type="binding site" evidence="20">
    <location>
        <position position="298"/>
    </location>
    <ligand>
        <name>Mn(2+)</name>
        <dbReference type="ChEBI" id="CHEBI:29035"/>
        <label>1</label>
    </ligand>
</feature>
<feature type="binding site" evidence="20">
    <location>
        <position position="742"/>
    </location>
    <ligand>
        <name>ATP</name>
        <dbReference type="ChEBI" id="CHEBI:30616"/>
        <label>2</label>
    </ligand>
</feature>
<feature type="binding site" evidence="20">
    <location>
        <position position="215"/>
    </location>
    <ligand>
        <name>ATP</name>
        <dbReference type="ChEBI" id="CHEBI:30616"/>
        <label>1</label>
    </ligand>
</feature>
<comment type="similarity">
    <text evidence="4 20">Belongs to the CarB family.</text>
</comment>
<keyword evidence="12" id="KW-0460">Magnesium</keyword>
<feature type="binding site" evidence="20">
    <location>
        <position position="810"/>
    </location>
    <ligand>
        <name>Mg(2+)</name>
        <dbReference type="ChEBI" id="CHEBI:18420"/>
        <label>3</label>
    </ligand>
</feature>
<feature type="binding site" evidence="20">
    <location>
        <position position="810"/>
    </location>
    <ligand>
        <name>ATP</name>
        <dbReference type="ChEBI" id="CHEBI:30616"/>
        <label>2</label>
    </ligand>
</feature>
<feature type="binding site" evidence="20">
    <location>
        <position position="767"/>
    </location>
    <ligand>
        <name>ATP</name>
        <dbReference type="ChEBI" id="CHEBI:30616"/>
        <label>2</label>
    </ligand>
</feature>
<evidence type="ECO:0000256" key="2">
    <source>
        <dbReference type="ARBA" id="ARBA00004812"/>
    </source>
</evidence>
<keyword evidence="7 20" id="KW-0028">Amino-acid biosynthesis</keyword>
<dbReference type="FunFam" id="1.10.1030.10:FF:000002">
    <property type="entry name" value="Carbamoyl-phosphate synthase large chain"/>
    <property type="match status" value="1"/>
</dbReference>
<dbReference type="SMART" id="SM00851">
    <property type="entry name" value="MGS"/>
    <property type="match status" value="1"/>
</dbReference>
<dbReference type="EMBL" id="CABMJJ010000009">
    <property type="protein sequence ID" value="VVC03759.1"/>
    <property type="molecule type" value="Genomic_DNA"/>
</dbReference>
<evidence type="ECO:0000256" key="4">
    <source>
        <dbReference type="ARBA" id="ARBA00009799"/>
    </source>
</evidence>
<dbReference type="GO" id="GO:0046872">
    <property type="term" value="F:metal ion binding"/>
    <property type="evidence" value="ECO:0007669"/>
    <property type="project" value="UniProtKB-KW"/>
</dbReference>
<comment type="catalytic activity">
    <reaction evidence="15 20">
        <text>hydrogencarbonate + NH4(+) + 2 ATP = carbamoyl phosphate + 2 ADP + phosphate + 2 H(+)</text>
        <dbReference type="Rhea" id="RHEA:18029"/>
        <dbReference type="ChEBI" id="CHEBI:15378"/>
        <dbReference type="ChEBI" id="CHEBI:17544"/>
        <dbReference type="ChEBI" id="CHEBI:28938"/>
        <dbReference type="ChEBI" id="CHEBI:30616"/>
        <dbReference type="ChEBI" id="CHEBI:43474"/>
        <dbReference type="ChEBI" id="CHEBI:58228"/>
        <dbReference type="ChEBI" id="CHEBI:456216"/>
        <dbReference type="EC" id="6.3.4.16"/>
    </reaction>
</comment>
<keyword evidence="6 20" id="KW-0436">Ligase</keyword>
<feature type="domain" description="ATP-grasp" evidence="21">
    <location>
        <begin position="133"/>
        <end position="327"/>
    </location>
</feature>
<feature type="binding site" evidence="20">
    <location>
        <position position="822"/>
    </location>
    <ligand>
        <name>Mg(2+)</name>
        <dbReference type="ChEBI" id="CHEBI:18420"/>
        <label>4</label>
    </ligand>
</feature>
<dbReference type="Pfam" id="PF02787">
    <property type="entry name" value="CPSase_L_D3"/>
    <property type="match status" value="1"/>
</dbReference>
<evidence type="ECO:0000256" key="8">
    <source>
        <dbReference type="ARBA" id="ARBA00022723"/>
    </source>
</evidence>
<dbReference type="Pfam" id="PF02142">
    <property type="entry name" value="MGS"/>
    <property type="match status" value="1"/>
</dbReference>
<feature type="binding site" evidence="20">
    <location>
        <position position="169"/>
    </location>
    <ligand>
        <name>ATP</name>
        <dbReference type="ChEBI" id="CHEBI:30616"/>
        <label>1</label>
    </ligand>
</feature>
<comment type="subunit">
    <text evidence="19 20">Composed of two chains; the small (or glutamine) chain promotes the hydrolysis of glutamine to ammonia, which is used by the large (or ammonia) chain to synthesize carbamoyl phosphate. Tetramer of heterodimers (alpha,beta)4.</text>
</comment>
<feature type="region of interest" description="Allosteric domain" evidence="20">
    <location>
        <begin position="916"/>
        <end position="1048"/>
    </location>
</feature>
<feature type="binding site" evidence="20">
    <location>
        <position position="298"/>
    </location>
    <ligand>
        <name>Mg(2+)</name>
        <dbReference type="ChEBI" id="CHEBI:18420"/>
        <label>1</label>
    </ligand>
</feature>
<dbReference type="FunFam" id="3.40.50.20:FF:000002">
    <property type="entry name" value="Carbamoyl-phosphate synthase large chain"/>
    <property type="match status" value="1"/>
</dbReference>
<keyword evidence="14" id="KW-0464">Manganese</keyword>
<evidence type="ECO:0000313" key="23">
    <source>
        <dbReference type="EMBL" id="VVC03759.1"/>
    </source>
</evidence>
<reference evidence="23 24" key="1">
    <citation type="submission" date="2019-08" db="EMBL/GenBank/DDBJ databases">
        <authorList>
            <person name="Vazquez-Campos X."/>
        </authorList>
    </citation>
    <scope>NUCLEOTIDE SEQUENCE [LARGE SCALE GENOMIC DNA]</scope>
    <source>
        <strain evidence="23">LFW-283_2</strain>
    </source>
</reference>
<dbReference type="HAMAP" id="MF_01210_B">
    <property type="entry name" value="CPSase_L_chain_B"/>
    <property type="match status" value="1"/>
</dbReference>
<dbReference type="InterPro" id="IPR011761">
    <property type="entry name" value="ATP-grasp"/>
</dbReference>
<dbReference type="PANTHER" id="PTHR11405:SF53">
    <property type="entry name" value="CARBAMOYL-PHOSPHATE SYNTHASE [AMMONIA], MITOCHONDRIAL"/>
    <property type="match status" value="1"/>
</dbReference>
<feature type="binding site" evidence="20">
    <location>
        <position position="242"/>
    </location>
    <ligand>
        <name>ATP</name>
        <dbReference type="ChEBI" id="CHEBI:30616"/>
        <label>1</label>
    </ligand>
</feature>
<comment type="pathway">
    <text evidence="3 20">Amino-acid biosynthesis; L-arginine biosynthesis; carbamoyl phosphate from bicarbonate: step 1/1.</text>
</comment>
<evidence type="ECO:0000256" key="9">
    <source>
        <dbReference type="ARBA" id="ARBA00022737"/>
    </source>
</evidence>
<feature type="domain" description="ATP-grasp" evidence="21">
    <location>
        <begin position="660"/>
        <end position="851"/>
    </location>
</feature>
<dbReference type="AlphaFoldDB" id="A0A5E4LQP3"/>
<gene>
    <name evidence="23" type="primary">pycA</name>
    <name evidence="20" type="synonym">carB</name>
    <name evidence="23" type="ORF">LFW2832_00511</name>
</gene>
<feature type="binding site" evidence="20">
    <location>
        <position position="284"/>
    </location>
    <ligand>
        <name>Mn(2+)</name>
        <dbReference type="ChEBI" id="CHEBI:29035"/>
        <label>1</label>
    </ligand>
</feature>
<dbReference type="PROSITE" id="PS00867">
    <property type="entry name" value="CPSASE_2"/>
    <property type="match status" value="2"/>
</dbReference>
<dbReference type="Pfam" id="PF25596">
    <property type="entry name" value="CPSase_L_D1"/>
    <property type="match status" value="2"/>
</dbReference>
<evidence type="ECO:0000256" key="15">
    <source>
        <dbReference type="ARBA" id="ARBA00047359"/>
    </source>
</evidence>
<dbReference type="GO" id="GO:0005737">
    <property type="term" value="C:cytoplasm"/>
    <property type="evidence" value="ECO:0007669"/>
    <property type="project" value="TreeGrafter"/>
</dbReference>
<evidence type="ECO:0000256" key="16">
    <source>
        <dbReference type="ARBA" id="ARBA00048816"/>
    </source>
</evidence>
<feature type="binding site" evidence="20">
    <location>
        <position position="241"/>
    </location>
    <ligand>
        <name>ATP</name>
        <dbReference type="ChEBI" id="CHEBI:30616"/>
        <label>1</label>
    </ligand>
</feature>
<feature type="binding site" evidence="20">
    <location>
        <position position="770"/>
    </location>
    <ligand>
        <name>ATP</name>
        <dbReference type="ChEBI" id="CHEBI:30616"/>
        <label>2</label>
    </ligand>
</feature>
<dbReference type="GO" id="GO:0004087">
    <property type="term" value="F:carbamoyl-phosphate synthase (ammonia) activity"/>
    <property type="evidence" value="ECO:0007669"/>
    <property type="project" value="UniProtKB-EC"/>
</dbReference>
<comment type="pathway">
    <text evidence="2 20">Pyrimidine metabolism; UMP biosynthesis via de novo pathway; (S)-dihydroorotate from bicarbonate: step 1/3.</text>
</comment>
<dbReference type="SUPFAM" id="SSF52440">
    <property type="entry name" value="PreATP-grasp domain"/>
    <property type="match status" value="2"/>
</dbReference>
<dbReference type="InterPro" id="IPR058047">
    <property type="entry name" value="CPSase_preATP-grasp"/>
</dbReference>
<organism evidence="23 24">
    <name type="scientific">Candidatus Bilamarchaeum dharawalense</name>
    <dbReference type="NCBI Taxonomy" id="2885759"/>
    <lineage>
        <taxon>Archaea</taxon>
        <taxon>Candidatus Micrarchaeota</taxon>
        <taxon>Candidatus Micrarchaeia</taxon>
        <taxon>Candidatus Anstonellales</taxon>
        <taxon>Candidatus Bilamarchaeaceae</taxon>
        <taxon>Candidatus Bilamarchaeum</taxon>
    </lineage>
</organism>
<feature type="binding site" evidence="20">
    <location>
        <position position="208"/>
    </location>
    <ligand>
        <name>ATP</name>
        <dbReference type="ChEBI" id="CHEBI:30616"/>
        <label>1</label>
    </ligand>
</feature>
<dbReference type="InterPro" id="IPR005479">
    <property type="entry name" value="CPAse_ATP-bd"/>
</dbReference>
<dbReference type="UniPathway" id="UPA00070">
    <property type="reaction ID" value="UER00115"/>
</dbReference>
<keyword evidence="10 20" id="KW-0547">Nucleotide-binding</keyword>
<evidence type="ECO:0000256" key="18">
    <source>
        <dbReference type="ARBA" id="ARBA00060037"/>
    </source>
</evidence>
<dbReference type="PANTHER" id="PTHR11405">
    <property type="entry name" value="CARBAMOYLTRANSFERASE FAMILY MEMBER"/>
    <property type="match status" value="1"/>
</dbReference>
<dbReference type="GO" id="GO:0005524">
    <property type="term" value="F:ATP binding"/>
    <property type="evidence" value="ECO:0007669"/>
    <property type="project" value="UniProtKB-UniRule"/>
</dbReference>
<evidence type="ECO:0000256" key="13">
    <source>
        <dbReference type="ARBA" id="ARBA00022975"/>
    </source>
</evidence>
<feature type="binding site" evidence="20">
    <location>
        <position position="284"/>
    </location>
    <ligand>
        <name>Mg(2+)</name>
        <dbReference type="ChEBI" id="CHEBI:18420"/>
        <label>1</label>
    </ligand>
</feature>
<dbReference type="FunFam" id="3.30.470.20:FF:000001">
    <property type="entry name" value="Carbamoyl-phosphate synthase large chain"/>
    <property type="match status" value="1"/>
</dbReference>
<feature type="binding site" evidence="20">
    <location>
        <position position="176"/>
    </location>
    <ligand>
        <name>ATP</name>
        <dbReference type="ChEBI" id="CHEBI:30616"/>
        <label>1</label>
    </ligand>
</feature>
<dbReference type="PROSITE" id="PS00866">
    <property type="entry name" value="CPSASE_1"/>
    <property type="match status" value="1"/>
</dbReference>
<dbReference type="NCBIfam" id="NF003671">
    <property type="entry name" value="PRK05294.1"/>
    <property type="match status" value="1"/>
</dbReference>
<dbReference type="NCBIfam" id="NF009455">
    <property type="entry name" value="PRK12815.1"/>
    <property type="match status" value="1"/>
</dbReference>
<feature type="binding site" evidence="20">
    <location>
        <position position="298"/>
    </location>
    <ligand>
        <name>Mn(2+)</name>
        <dbReference type="ChEBI" id="CHEBI:29035"/>
        <label>2</label>
    </ligand>
</feature>
<comment type="caution">
    <text evidence="23">The sequence shown here is derived from an EMBL/GenBank/DDBJ whole genome shotgun (WGS) entry which is preliminary data.</text>
</comment>
<evidence type="ECO:0000256" key="3">
    <source>
        <dbReference type="ARBA" id="ARBA00005077"/>
    </source>
</evidence>
<feature type="binding site" evidence="20">
    <location>
        <position position="810"/>
    </location>
    <ligand>
        <name>Mn(2+)</name>
        <dbReference type="ChEBI" id="CHEBI:29035"/>
        <label>3</label>
    </ligand>
</feature>
<feature type="binding site" evidence="20">
    <location>
        <position position="822"/>
    </location>
    <ligand>
        <name>Mn(2+)</name>
        <dbReference type="ChEBI" id="CHEBI:29035"/>
        <label>3</label>
    </ligand>
</feature>
<evidence type="ECO:0000256" key="10">
    <source>
        <dbReference type="ARBA" id="ARBA00022741"/>
    </source>
</evidence>
<evidence type="ECO:0000256" key="11">
    <source>
        <dbReference type="ARBA" id="ARBA00022840"/>
    </source>
</evidence>
<comment type="catalytic activity">
    <reaction evidence="16 20">
        <text>hydrogencarbonate + L-glutamine + 2 ATP + H2O = carbamoyl phosphate + L-glutamate + 2 ADP + phosphate + 2 H(+)</text>
        <dbReference type="Rhea" id="RHEA:18633"/>
        <dbReference type="ChEBI" id="CHEBI:15377"/>
        <dbReference type="ChEBI" id="CHEBI:15378"/>
        <dbReference type="ChEBI" id="CHEBI:17544"/>
        <dbReference type="ChEBI" id="CHEBI:29985"/>
        <dbReference type="ChEBI" id="CHEBI:30616"/>
        <dbReference type="ChEBI" id="CHEBI:43474"/>
        <dbReference type="ChEBI" id="CHEBI:58228"/>
        <dbReference type="ChEBI" id="CHEBI:58359"/>
        <dbReference type="ChEBI" id="CHEBI:456216"/>
        <dbReference type="EC" id="6.3.5.5"/>
    </reaction>
</comment>
<dbReference type="GO" id="GO:0006526">
    <property type="term" value="P:L-arginine biosynthetic process"/>
    <property type="evidence" value="ECO:0007669"/>
    <property type="project" value="UniProtKB-UniRule"/>
</dbReference>
<name>A0A5E4LQP3_9ARCH</name>
<comment type="function">
    <text evidence="17 20">Large subunit of the glutamine-dependent carbamoyl phosphate synthetase (CPSase). CPSase catalyzes the formation of carbamoyl phosphate from the ammonia moiety of glutamine, carbonate, and phosphate donated by ATP, constituting the first step of 2 biosynthetic pathways, one leading to arginine and/or urea and the other to pyrimidine nucleotides. The large subunit (synthetase) binds the substrates ammonia (free or transferred from glutamine from the small subunit), hydrogencarbonate and ATP and carries out an ATP-coupled ligase reaction, activating hydrogencarbonate by forming carboxy phosphate which reacts with ammonia to form carbamoyl phosphate.</text>
</comment>
<comment type="domain">
    <text evidence="20">The large subunit is composed of 2 ATP-grasp domains that are involved in binding the 2 ATP molecules needed for carbamoyl phosphate synthesis. The N-terminal ATP-grasp domain (referred to as the carboxyphosphate synthetic component) catalyzes the ATP-dependent phosphorylation of hydrogencarbonate to carboxyphosphate and the subsequent nucleophilic attack by ammonia to form a carbamate intermediate. The C-terminal ATP-grasp domain (referred to as the carbamoyl phosphate synthetic component) then catalyzes the phosphorylation of carbamate with the second ATP to form the end product carbamoyl phosphate. The reactive and unstable enzyme intermediates are sequentially channeled from one active site to the next through the interior of the protein over a distance of at least 96 A.</text>
</comment>
<evidence type="ECO:0000259" key="21">
    <source>
        <dbReference type="PROSITE" id="PS50975"/>
    </source>
</evidence>
<evidence type="ECO:0000313" key="24">
    <source>
        <dbReference type="Proteomes" id="UP000789941"/>
    </source>
</evidence>
<dbReference type="Gene3D" id="3.40.50.1380">
    <property type="entry name" value="Methylglyoxal synthase-like domain"/>
    <property type="match status" value="1"/>
</dbReference>
<dbReference type="InterPro" id="IPR036897">
    <property type="entry name" value="CarbamoylP_synth_lsu_oligo_sf"/>
</dbReference>
<evidence type="ECO:0000256" key="7">
    <source>
        <dbReference type="ARBA" id="ARBA00022605"/>
    </source>
</evidence>
<keyword evidence="23" id="KW-0670">Pyruvate</keyword>
<feature type="binding site" evidence="20">
    <location>
        <position position="822"/>
    </location>
    <ligand>
        <name>Mg(2+)</name>
        <dbReference type="ChEBI" id="CHEBI:18420"/>
        <label>3</label>
    </ligand>
</feature>
<dbReference type="EC" id="6.3.4.16" evidence="20"/>
<feature type="binding site" evidence="20">
    <location>
        <position position="768"/>
    </location>
    <ligand>
        <name>ATP</name>
        <dbReference type="ChEBI" id="CHEBI:30616"/>
        <label>2</label>
    </ligand>
</feature>
<evidence type="ECO:0000256" key="6">
    <source>
        <dbReference type="ARBA" id="ARBA00022598"/>
    </source>
</evidence>
<dbReference type="SUPFAM" id="SSF56059">
    <property type="entry name" value="Glutathione synthetase ATP-binding domain-like"/>
    <property type="match status" value="2"/>
</dbReference>
<dbReference type="Gene3D" id="1.10.1030.10">
    <property type="entry name" value="Carbamoyl-phosphate synthetase, large subunit oligomerisation domain"/>
    <property type="match status" value="1"/>
</dbReference>
<proteinExistence type="inferred from homology"/>
<evidence type="ECO:0000256" key="14">
    <source>
        <dbReference type="ARBA" id="ARBA00023211"/>
    </source>
</evidence>
<dbReference type="InterPro" id="IPR011607">
    <property type="entry name" value="MGS-like_dom"/>
</dbReference>
<evidence type="ECO:0000256" key="1">
    <source>
        <dbReference type="ARBA" id="ARBA00001936"/>
    </source>
</evidence>
<feature type="binding site" evidence="20">
    <location>
        <position position="175"/>
    </location>
    <ligand>
        <name>ATP</name>
        <dbReference type="ChEBI" id="CHEBI:30616"/>
        <label>1</label>
    </ligand>
</feature>
<feature type="binding site" evidence="20">
    <location>
        <position position="824"/>
    </location>
    <ligand>
        <name>Mg(2+)</name>
        <dbReference type="ChEBI" id="CHEBI:18420"/>
        <label>4</label>
    </ligand>
</feature>
<dbReference type="Gene3D" id="3.30.470.20">
    <property type="entry name" value="ATP-grasp fold, B domain"/>
    <property type="match status" value="2"/>
</dbReference>
<dbReference type="InterPro" id="IPR036914">
    <property type="entry name" value="MGS-like_dom_sf"/>
</dbReference>
<dbReference type="InterPro" id="IPR016185">
    <property type="entry name" value="PreATP-grasp_dom_sf"/>
</dbReference>
<dbReference type="Proteomes" id="UP000789941">
    <property type="component" value="Unassembled WGS sequence"/>
</dbReference>
<feature type="binding site" evidence="20">
    <location>
        <position position="696"/>
    </location>
    <ligand>
        <name>ATP</name>
        <dbReference type="ChEBI" id="CHEBI:30616"/>
        <label>2</label>
    </ligand>
</feature>
<evidence type="ECO:0000259" key="22">
    <source>
        <dbReference type="PROSITE" id="PS51855"/>
    </source>
</evidence>
<evidence type="ECO:0000256" key="17">
    <source>
        <dbReference type="ARBA" id="ARBA00057223"/>
    </source>
</evidence>
<evidence type="ECO:0000256" key="20">
    <source>
        <dbReference type="HAMAP-Rule" id="MF_01210"/>
    </source>
</evidence>
<dbReference type="SUPFAM" id="SSF48108">
    <property type="entry name" value="Carbamoyl phosphate synthetase, large subunit connection domain"/>
    <property type="match status" value="1"/>
</dbReference>
<dbReference type="NCBIfam" id="TIGR01369">
    <property type="entry name" value="CPSaseII_lrg"/>
    <property type="match status" value="1"/>
</dbReference>
<keyword evidence="9 20" id="KW-0677">Repeat</keyword>
<feature type="binding site" evidence="20">
    <location>
        <position position="769"/>
    </location>
    <ligand>
        <name>ATP</name>
        <dbReference type="ChEBI" id="CHEBI:30616"/>
        <label>2</label>
    </ligand>
</feature>
<dbReference type="FunFam" id="3.30.1490.20:FF:000001">
    <property type="entry name" value="Carbamoyl-phosphate synthase large chain"/>
    <property type="match status" value="1"/>
</dbReference>
<feature type="binding site" evidence="20">
    <location>
        <position position="210"/>
    </location>
    <ligand>
        <name>ATP</name>
        <dbReference type="ChEBI" id="CHEBI:30616"/>
        <label>1</label>
    </ligand>
</feature>
<dbReference type="EC" id="6.3.5.5" evidence="20"/>
<feature type="binding site" evidence="20">
    <location>
        <position position="300"/>
    </location>
    <ligand>
        <name>Mn(2+)</name>
        <dbReference type="ChEBI" id="CHEBI:29035"/>
        <label>2</label>
    </ligand>
</feature>
<dbReference type="PRINTS" id="PR00098">
    <property type="entry name" value="CPSASE"/>
</dbReference>
<dbReference type="InterPro" id="IPR006275">
    <property type="entry name" value="CPSase_lsu"/>
</dbReference>
<dbReference type="UniPathway" id="UPA00068">
    <property type="reaction ID" value="UER00171"/>
</dbReference>
<evidence type="ECO:0000256" key="19">
    <source>
        <dbReference type="ARBA" id="ARBA00062056"/>
    </source>
</evidence>
<dbReference type="FunFam" id="3.40.50.20:FF:000001">
    <property type="entry name" value="Carbamoyl-phosphate synthase large chain"/>
    <property type="match status" value="1"/>
</dbReference>
<accession>A0A5E4LQP3</accession>
<dbReference type="Pfam" id="PF02786">
    <property type="entry name" value="CPSase_L_D2"/>
    <property type="match status" value="2"/>
</dbReference>
<dbReference type="GO" id="GO:0004088">
    <property type="term" value="F:carbamoyl-phosphate synthase (glutamine-hydrolyzing) activity"/>
    <property type="evidence" value="ECO:0007669"/>
    <property type="project" value="UniProtKB-UniRule"/>
</dbReference>
<comment type="function">
    <text evidence="18">Small subunit of the glutamine-dependent carbamoyl phosphate synthetase (CPSase). CPSase catalyzes the formation of carbamoyl phosphate from the ammonia moiety of glutamine, carbonate, and phosphate donated by ATP, constituting the first step of the biosynthetic pathway leading to pyrimidine nucleotides. The large subunit (synthetase) binds the substrates ammonia (free or transferred from glutamine from the small subunit), hydrogencarbonate and ATP and carries out an ATP-coupled ligase reaction, activating hydrogencarbonate by forming carboxy phosphate which reacts with ammonia to form carbamoyl phosphate.</text>
</comment>
<feature type="binding site" evidence="20">
    <location>
        <position position="298"/>
    </location>
    <ligand>
        <name>ATP</name>
        <dbReference type="ChEBI" id="CHEBI:30616"/>
        <label>1</label>
    </ligand>
</feature>
<dbReference type="InterPro" id="IPR005483">
    <property type="entry name" value="CPSase_dom"/>
</dbReference>
<feature type="binding site" evidence="20">
    <location>
        <position position="824"/>
    </location>
    <ligand>
        <name>Mn(2+)</name>
        <dbReference type="ChEBI" id="CHEBI:29035"/>
        <label>4</label>
    </ligand>
</feature>
<sequence>MVTLKKPKKVLVIGSGPIVIGQSAEFDYSGTQACRALREEGVQVVLVNSNPATIQTDKDTADIVYIEPLTASVLEKIIAKEKPEALIATMGGQTGLNLSMELVKKGILEKYNVRFLGTNSDSIEVAESREHFNRLMEKIHVPILPGRVVHDYESAKEFANKNGYPVIIRPSFTLGGTGGGTANSEQELEKIMELALRLSATNEALVERSVIGWGEFEYEVIRDSQGNAQIICNMENIDPMGIHTGESIVVAPSQTLSDVDHQTLREASLRIVHAIGIEGGCNVQLAMNQQTGDYVVIEVNPRLSRSSALASKATGYPIARVATKIALGYSLPEIKNAITGTSAAFEPALDYVVVKIPRWPFDKFPKTSRLIGTQMKSTGEVMAIGRTFQEALNKALRSLEIKIPKQISPDEHLYPATDLRIFAILEAFRKGRTVDDIYKITKINKWFLRRLESLVKLEKKIKTENLSKELTFEAKRSGFSDLQIANLKEMTELEVRSLRKSFGIIPTYKIVDSCAGEFEALTPYYYSVYEQENEASVMDGKKVVVIGSGPIRIGQGIEFDYCCSQAAFALRDLGYKSIMINNNPETVSTDFDSSDRLYFEPLTFEDVMNIIEHEKPFGVVVQLGGQTSINLAEALVKAGAPLLGTSVDGIDIASDRDRFRDLANKLKIPQPKNGTASSEEQALSVASEIGYPVVVRPSYVIAGRAMEIVRSDEELRRYITEAVEVSQKRPVLIDRYLDNAIECEVDAVSDGTTVFIGGLMEHVEPAGIHSGDANIVLPSIRLTDQDKKTLVEHTEKLCKAIGIIGLVNVQYVVKEGVVYILEVNPRASRTVPFVSKAIDIPMTKLALKAMLGEKLPKLNPKMNHFAVKSVVFPFLKLLGTDIKLGPEMRSTGETMGIGKTFEMAYYKALLAAGIRLREGKKHSAFISLNDEDKKHVQKITELLKKLDFTVYGTMGTVGGVAGAITIPKIGMGSPDVVELIESGIVDLVINTPTKGGAANTDGYKMRRTSILSGIPCITNVNTAYEFLKALVELQKKELDIRRVDQYRD</sequence>
<keyword evidence="13 20" id="KW-0665">Pyrimidine biosynthesis</keyword>